<feature type="binding site" evidence="16">
    <location>
        <begin position="352"/>
        <end position="355"/>
    </location>
    <ligand>
        <name>ATP</name>
        <dbReference type="ChEBI" id="CHEBI:30616"/>
    </ligand>
</feature>
<feature type="coiled-coil region" evidence="17">
    <location>
        <begin position="33"/>
        <end position="60"/>
    </location>
</feature>
<evidence type="ECO:0000313" key="20">
    <source>
        <dbReference type="Proteomes" id="UP000441336"/>
    </source>
</evidence>
<dbReference type="PANTHER" id="PTHR43697">
    <property type="entry name" value="SERYL-TRNA SYNTHETASE"/>
    <property type="match status" value="1"/>
</dbReference>
<keyword evidence="7" id="KW-0547">Nucleotide-binding</keyword>
<evidence type="ECO:0000256" key="8">
    <source>
        <dbReference type="ARBA" id="ARBA00022840"/>
    </source>
</evidence>
<comment type="caution">
    <text evidence="19">The sequence shown here is derived from an EMBL/GenBank/DDBJ whole genome shotgun (WGS) entry which is preliminary data.</text>
</comment>
<dbReference type="EC" id="6.1.1.11" evidence="4 14"/>
<dbReference type="InterPro" id="IPR033729">
    <property type="entry name" value="SerRS_core"/>
</dbReference>
<dbReference type="InterPro" id="IPR015866">
    <property type="entry name" value="Ser-tRNA-synth_1_N"/>
</dbReference>
<dbReference type="GO" id="GO:0005737">
    <property type="term" value="C:cytoplasm"/>
    <property type="evidence" value="ECO:0007669"/>
    <property type="project" value="UniProtKB-SubCell"/>
</dbReference>
<dbReference type="NCBIfam" id="TIGR00414">
    <property type="entry name" value="serS"/>
    <property type="match status" value="1"/>
</dbReference>
<dbReference type="GO" id="GO:0005524">
    <property type="term" value="F:ATP binding"/>
    <property type="evidence" value="ECO:0007669"/>
    <property type="project" value="UniProtKB-KW"/>
</dbReference>
<dbReference type="InterPro" id="IPR045864">
    <property type="entry name" value="aa-tRNA-synth_II/BPL/LPL"/>
</dbReference>
<evidence type="ECO:0000256" key="16">
    <source>
        <dbReference type="PIRSR" id="PIRSR001529-2"/>
    </source>
</evidence>
<evidence type="ECO:0000256" key="13">
    <source>
        <dbReference type="ARBA" id="ARBA00048823"/>
    </source>
</evidence>
<gene>
    <name evidence="19" type="primary">serS</name>
    <name evidence="19" type="ORF">GO988_20650</name>
</gene>
<dbReference type="InterPro" id="IPR006195">
    <property type="entry name" value="aa-tRNA-synth_II"/>
</dbReference>
<comment type="pathway">
    <text evidence="2">Aminoacyl-tRNA biosynthesis; selenocysteinyl-tRNA(Sec) biosynthesis; L-seryl-tRNA(Sec) from L-serine and tRNA(Sec): step 1/1.</text>
</comment>
<dbReference type="Pfam" id="PF00587">
    <property type="entry name" value="tRNA-synt_2b"/>
    <property type="match status" value="1"/>
</dbReference>
<keyword evidence="5" id="KW-0963">Cytoplasm</keyword>
<feature type="binding site" evidence="15">
    <location>
        <position position="385"/>
    </location>
    <ligand>
        <name>L-serine</name>
        <dbReference type="ChEBI" id="CHEBI:33384"/>
    </ligand>
</feature>
<feature type="binding site" evidence="15">
    <location>
        <position position="288"/>
    </location>
    <ligand>
        <name>L-serine</name>
        <dbReference type="ChEBI" id="CHEBI:33384"/>
    </ligand>
</feature>
<protein>
    <recommendedName>
        <fullName evidence="11 14">Serine--tRNA ligase</fullName>
        <ecNumber evidence="4 14">6.1.1.11</ecNumber>
    </recommendedName>
</protein>
<keyword evidence="20" id="KW-1185">Reference proteome</keyword>
<evidence type="ECO:0000256" key="4">
    <source>
        <dbReference type="ARBA" id="ARBA00012840"/>
    </source>
</evidence>
<accession>A0A7K1TK19</accession>
<evidence type="ECO:0000256" key="14">
    <source>
        <dbReference type="NCBIfam" id="TIGR00414"/>
    </source>
</evidence>
<keyword evidence="6 19" id="KW-0436">Ligase</keyword>
<keyword evidence="17" id="KW-0175">Coiled coil</keyword>
<dbReference type="Pfam" id="PF02403">
    <property type="entry name" value="Seryl_tRNA_N"/>
    <property type="match status" value="1"/>
</dbReference>
<evidence type="ECO:0000313" key="19">
    <source>
        <dbReference type="EMBL" id="MVN78750.1"/>
    </source>
</evidence>
<keyword evidence="9" id="KW-0648">Protein biosynthesis</keyword>
<dbReference type="PIRSF" id="PIRSF001529">
    <property type="entry name" value="Ser-tRNA-synth_IIa"/>
    <property type="match status" value="1"/>
</dbReference>
<dbReference type="CDD" id="cd00770">
    <property type="entry name" value="SerRS_core"/>
    <property type="match status" value="1"/>
</dbReference>
<comment type="subcellular location">
    <subcellularLocation>
        <location evidence="1">Cytoplasm</location>
    </subcellularLocation>
</comment>
<dbReference type="PROSITE" id="PS50862">
    <property type="entry name" value="AA_TRNA_LIGASE_II"/>
    <property type="match status" value="1"/>
</dbReference>
<proteinExistence type="inferred from homology"/>
<evidence type="ECO:0000256" key="1">
    <source>
        <dbReference type="ARBA" id="ARBA00004496"/>
    </source>
</evidence>
<keyword evidence="8 16" id="KW-0067">ATP-binding</keyword>
<evidence type="ECO:0000256" key="11">
    <source>
        <dbReference type="ARBA" id="ARBA00039158"/>
    </source>
</evidence>
<feature type="domain" description="Aminoacyl-transfer RNA synthetases class-II family profile" evidence="18">
    <location>
        <begin position="176"/>
        <end position="411"/>
    </location>
</feature>
<evidence type="ECO:0000256" key="15">
    <source>
        <dbReference type="PIRSR" id="PIRSR001529-1"/>
    </source>
</evidence>
<comment type="catalytic activity">
    <reaction evidence="12">
        <text>tRNA(Sec) + L-serine + ATP = L-seryl-tRNA(Sec) + AMP + diphosphate + H(+)</text>
        <dbReference type="Rhea" id="RHEA:42580"/>
        <dbReference type="Rhea" id="RHEA-COMP:9742"/>
        <dbReference type="Rhea" id="RHEA-COMP:10128"/>
        <dbReference type="ChEBI" id="CHEBI:15378"/>
        <dbReference type="ChEBI" id="CHEBI:30616"/>
        <dbReference type="ChEBI" id="CHEBI:33019"/>
        <dbReference type="ChEBI" id="CHEBI:33384"/>
        <dbReference type="ChEBI" id="CHEBI:78442"/>
        <dbReference type="ChEBI" id="CHEBI:78533"/>
        <dbReference type="ChEBI" id="CHEBI:456215"/>
        <dbReference type="EC" id="6.1.1.11"/>
    </reaction>
</comment>
<sequence>MLQLSVLKDQTERVLAGLAKRNFKTAEADVRAVLDLDQRRRSLQTQHDQAQSEANELARQIGGLMKSGDKAGAEALKVRTTELKAQIKLHADELTATEKAQTELLYKIPNVPHESVPAGRSAEDNEVVREAGTKPELAAGALPHWELIKKYDIIDFELGIKITGAGFPVYKGQGARLQRALVNFFLDEARDAGYLEVQPPILVNEASGYGTGQLPDKEGQMYHDAADNLYLIPTSEVPITNLYRDEIIPVEKLPIRNTGYTPCFRREAGSWGADVRGLNRLHQFDKVEIVQITQPDNSYAAHATMVAHVEQLLQKLELPYRVLRLCGGDMGFTSALTYDLEVWSAAQGRWLEVSSVSNFEAFQANRLKCRYKVEGGKTQLLHTLNGSALALPRIVAALLENNQTAEGIRLPQVLHAYCGFDTIK</sequence>
<dbReference type="GO" id="GO:0004828">
    <property type="term" value="F:serine-tRNA ligase activity"/>
    <property type="evidence" value="ECO:0007669"/>
    <property type="project" value="UniProtKB-UniRule"/>
</dbReference>
<dbReference type="SUPFAM" id="SSF46589">
    <property type="entry name" value="tRNA-binding arm"/>
    <property type="match status" value="1"/>
</dbReference>
<dbReference type="Proteomes" id="UP000441336">
    <property type="component" value="Unassembled WGS sequence"/>
</dbReference>
<dbReference type="PANTHER" id="PTHR43697:SF1">
    <property type="entry name" value="SERINE--TRNA LIGASE"/>
    <property type="match status" value="1"/>
</dbReference>
<name>A0A7K1TK19_9BACT</name>
<evidence type="ECO:0000256" key="7">
    <source>
        <dbReference type="ARBA" id="ARBA00022741"/>
    </source>
</evidence>
<evidence type="ECO:0000256" key="3">
    <source>
        <dbReference type="ARBA" id="ARBA00010728"/>
    </source>
</evidence>
<evidence type="ECO:0000256" key="17">
    <source>
        <dbReference type="SAM" id="Coils"/>
    </source>
</evidence>
<evidence type="ECO:0000256" key="6">
    <source>
        <dbReference type="ARBA" id="ARBA00022598"/>
    </source>
</evidence>
<comment type="catalytic activity">
    <reaction evidence="13">
        <text>tRNA(Ser) + L-serine + ATP = L-seryl-tRNA(Ser) + AMP + diphosphate + H(+)</text>
        <dbReference type="Rhea" id="RHEA:12292"/>
        <dbReference type="Rhea" id="RHEA-COMP:9669"/>
        <dbReference type="Rhea" id="RHEA-COMP:9703"/>
        <dbReference type="ChEBI" id="CHEBI:15378"/>
        <dbReference type="ChEBI" id="CHEBI:30616"/>
        <dbReference type="ChEBI" id="CHEBI:33019"/>
        <dbReference type="ChEBI" id="CHEBI:33384"/>
        <dbReference type="ChEBI" id="CHEBI:78442"/>
        <dbReference type="ChEBI" id="CHEBI:78533"/>
        <dbReference type="ChEBI" id="CHEBI:456215"/>
        <dbReference type="EC" id="6.1.1.11"/>
    </reaction>
</comment>
<feature type="binding site" evidence="16">
    <location>
        <begin position="265"/>
        <end position="267"/>
    </location>
    <ligand>
        <name>ATP</name>
        <dbReference type="ChEBI" id="CHEBI:30616"/>
    </ligand>
</feature>
<feature type="binding site" evidence="15">
    <location>
        <position position="234"/>
    </location>
    <ligand>
        <name>L-serine</name>
        <dbReference type="ChEBI" id="CHEBI:33384"/>
    </ligand>
</feature>
<feature type="binding site" evidence="15">
    <location>
        <position position="265"/>
    </location>
    <ligand>
        <name>L-serine</name>
        <dbReference type="ChEBI" id="CHEBI:33384"/>
    </ligand>
</feature>
<reference evidence="19 20" key="1">
    <citation type="submission" date="2019-12" db="EMBL/GenBank/DDBJ databases">
        <title>Hymenobacter sp. HMF4947 Genome sequencing and assembly.</title>
        <authorList>
            <person name="Kang H."/>
            <person name="Cha I."/>
            <person name="Kim H."/>
            <person name="Joh K."/>
        </authorList>
    </citation>
    <scope>NUCLEOTIDE SEQUENCE [LARGE SCALE GENOMIC DNA]</scope>
    <source>
        <strain evidence="19 20">HMF4947</strain>
    </source>
</reference>
<dbReference type="Gene3D" id="3.30.930.10">
    <property type="entry name" value="Bira Bifunctional Protein, Domain 2"/>
    <property type="match status" value="1"/>
</dbReference>
<dbReference type="AlphaFoldDB" id="A0A7K1TK19"/>
<keyword evidence="10" id="KW-0030">Aminoacyl-tRNA synthetase</keyword>
<organism evidence="19 20">
    <name type="scientific">Hymenobacter ginkgonis</name>
    <dbReference type="NCBI Taxonomy" id="2682976"/>
    <lineage>
        <taxon>Bacteria</taxon>
        <taxon>Pseudomonadati</taxon>
        <taxon>Bacteroidota</taxon>
        <taxon>Cytophagia</taxon>
        <taxon>Cytophagales</taxon>
        <taxon>Hymenobacteraceae</taxon>
        <taxon>Hymenobacter</taxon>
    </lineage>
</organism>
<dbReference type="PRINTS" id="PR00981">
    <property type="entry name" value="TRNASYNTHSER"/>
</dbReference>
<dbReference type="EMBL" id="WQKZ01000006">
    <property type="protein sequence ID" value="MVN78750.1"/>
    <property type="molecule type" value="Genomic_DNA"/>
</dbReference>
<dbReference type="GO" id="GO:0006434">
    <property type="term" value="P:seryl-tRNA aminoacylation"/>
    <property type="evidence" value="ECO:0007669"/>
    <property type="project" value="UniProtKB-UniRule"/>
</dbReference>
<dbReference type="SUPFAM" id="SSF55681">
    <property type="entry name" value="Class II aaRS and biotin synthetases"/>
    <property type="match status" value="1"/>
</dbReference>
<evidence type="ECO:0000256" key="10">
    <source>
        <dbReference type="ARBA" id="ARBA00023146"/>
    </source>
</evidence>
<dbReference type="InterPro" id="IPR042103">
    <property type="entry name" value="SerRS_1_N_sf"/>
</dbReference>
<dbReference type="InterPro" id="IPR010978">
    <property type="entry name" value="tRNA-bd_arm"/>
</dbReference>
<comment type="similarity">
    <text evidence="3">Belongs to the class-II aminoacyl-tRNA synthetase family. Type-1 seryl-tRNA synthetase subfamily.</text>
</comment>
<dbReference type="RefSeq" id="WP_157569167.1">
    <property type="nucleotide sequence ID" value="NZ_WQKZ01000006.1"/>
</dbReference>
<dbReference type="InterPro" id="IPR002314">
    <property type="entry name" value="aa-tRNA-synt_IIb"/>
</dbReference>
<evidence type="ECO:0000256" key="12">
    <source>
        <dbReference type="ARBA" id="ARBA00047929"/>
    </source>
</evidence>
<dbReference type="Gene3D" id="1.10.287.40">
    <property type="entry name" value="Serine-tRNA synthetase, tRNA binding domain"/>
    <property type="match status" value="1"/>
</dbReference>
<evidence type="ECO:0000259" key="18">
    <source>
        <dbReference type="PROSITE" id="PS50862"/>
    </source>
</evidence>
<evidence type="ECO:0000256" key="9">
    <source>
        <dbReference type="ARBA" id="ARBA00022917"/>
    </source>
</evidence>
<dbReference type="InterPro" id="IPR002317">
    <property type="entry name" value="Ser-tRNA-ligase_type_1"/>
</dbReference>
<evidence type="ECO:0000256" key="5">
    <source>
        <dbReference type="ARBA" id="ARBA00022490"/>
    </source>
</evidence>
<evidence type="ECO:0000256" key="2">
    <source>
        <dbReference type="ARBA" id="ARBA00005045"/>
    </source>
</evidence>